<dbReference type="AlphaFoldDB" id="A0A6I6DG40"/>
<keyword evidence="2" id="KW-1185">Reference proteome</keyword>
<reference evidence="2" key="1">
    <citation type="journal article" date="2019" name="Microbiology">
        <title>Complete Genome Sequence of an Uncultured Bacterium of the Candidate Phylum Bipolaricaulota.</title>
        <authorList>
            <person name="Kadnikov V.V."/>
            <person name="Mardanov A.V."/>
            <person name="Beletsky A.V."/>
            <person name="Frank Y.A."/>
            <person name="Karnachuk O.V."/>
            <person name="Ravin N.V."/>
        </authorList>
    </citation>
    <scope>NUCLEOTIDE SEQUENCE [LARGE SCALE GENOMIC DNA]</scope>
</reference>
<organism evidence="1 2">
    <name type="scientific">Candidatus Syntrophocurvum alkaliphilum</name>
    <dbReference type="NCBI Taxonomy" id="2293317"/>
    <lineage>
        <taxon>Bacteria</taxon>
        <taxon>Bacillati</taxon>
        <taxon>Bacillota</taxon>
        <taxon>Clostridia</taxon>
        <taxon>Eubacteriales</taxon>
        <taxon>Syntrophomonadaceae</taxon>
        <taxon>Candidatus Syntrophocurvum</taxon>
    </lineage>
</organism>
<evidence type="ECO:0000313" key="2">
    <source>
        <dbReference type="Proteomes" id="UP000426444"/>
    </source>
</evidence>
<dbReference type="Proteomes" id="UP000426444">
    <property type="component" value="Chromosome"/>
</dbReference>
<accession>A0A6I6DG40</accession>
<proteinExistence type="predicted"/>
<protein>
    <submittedName>
        <fullName evidence="1">Uncharacterized protein</fullName>
    </submittedName>
</protein>
<dbReference type="EMBL" id="CP046457">
    <property type="protein sequence ID" value="QGT99380.1"/>
    <property type="molecule type" value="Genomic_DNA"/>
</dbReference>
<name>A0A6I6DG40_9FIRM</name>
<gene>
    <name evidence="1" type="ORF">SYNTR_0787</name>
</gene>
<dbReference type="KEGG" id="salq:SYNTR_0787"/>
<sequence length="39" mass="4552">MPTVLYIKINLNLKQLFFYTTIPINIVEFVVKKVILKGV</sequence>
<evidence type="ECO:0000313" key="1">
    <source>
        <dbReference type="EMBL" id="QGT99380.1"/>
    </source>
</evidence>